<organism evidence="1 2">
    <name type="scientific">Enterovirga rhinocerotis</name>
    <dbReference type="NCBI Taxonomy" id="1339210"/>
    <lineage>
        <taxon>Bacteria</taxon>
        <taxon>Pseudomonadati</taxon>
        <taxon>Pseudomonadota</taxon>
        <taxon>Alphaproteobacteria</taxon>
        <taxon>Hyphomicrobiales</taxon>
        <taxon>Methylobacteriaceae</taxon>
        <taxon>Enterovirga</taxon>
    </lineage>
</organism>
<accession>A0A4R7CDP2</accession>
<dbReference type="Pfam" id="PF05974">
    <property type="entry name" value="DUF892"/>
    <property type="match status" value="1"/>
</dbReference>
<dbReference type="AlphaFoldDB" id="A0A4R7CDP2"/>
<dbReference type="InterPro" id="IPR009078">
    <property type="entry name" value="Ferritin-like_SF"/>
</dbReference>
<dbReference type="EMBL" id="SNZR01000004">
    <property type="protein sequence ID" value="TDR95650.1"/>
    <property type="molecule type" value="Genomic_DNA"/>
</dbReference>
<keyword evidence="2" id="KW-1185">Reference proteome</keyword>
<proteinExistence type="predicted"/>
<dbReference type="InterPro" id="IPR012347">
    <property type="entry name" value="Ferritin-like"/>
</dbReference>
<name>A0A4R7CDP2_9HYPH</name>
<sequence>MGRLSETEQQRDRLDRALASLSETPSTLKEGVMGIMGNLAALAHSPASDEILKNAFASYAFEHYEIAAYDALIAISEAAGHAEYISQFQQSQAEERAAAQAIGKLMLPTTQTYLKRSLKDLKADR</sequence>
<dbReference type="Proteomes" id="UP000295122">
    <property type="component" value="Unassembled WGS sequence"/>
</dbReference>
<gene>
    <name evidence="1" type="ORF">EV668_0070</name>
</gene>
<dbReference type="SUPFAM" id="SSF47240">
    <property type="entry name" value="Ferritin-like"/>
    <property type="match status" value="1"/>
</dbReference>
<dbReference type="Gene3D" id="1.20.1260.10">
    <property type="match status" value="1"/>
</dbReference>
<comment type="caution">
    <text evidence="1">The sequence shown here is derived from an EMBL/GenBank/DDBJ whole genome shotgun (WGS) entry which is preliminary data.</text>
</comment>
<evidence type="ECO:0000313" key="2">
    <source>
        <dbReference type="Proteomes" id="UP000295122"/>
    </source>
</evidence>
<dbReference type="InterPro" id="IPR010287">
    <property type="entry name" value="DUF892_YciF-like"/>
</dbReference>
<evidence type="ECO:0000313" key="1">
    <source>
        <dbReference type="EMBL" id="TDR95650.1"/>
    </source>
</evidence>
<protein>
    <submittedName>
        <fullName evidence="1">Ferritin-like metal-binding protein YciE</fullName>
    </submittedName>
</protein>
<reference evidence="1 2" key="1">
    <citation type="submission" date="2019-03" db="EMBL/GenBank/DDBJ databases">
        <title>Genomic Encyclopedia of Type Strains, Phase IV (KMG-IV): sequencing the most valuable type-strain genomes for metagenomic binning, comparative biology and taxonomic classification.</title>
        <authorList>
            <person name="Goeker M."/>
        </authorList>
    </citation>
    <scope>NUCLEOTIDE SEQUENCE [LARGE SCALE GENOMIC DNA]</scope>
    <source>
        <strain evidence="1 2">DSM 25903</strain>
    </source>
</reference>